<dbReference type="HAMAP" id="MF_00109">
    <property type="entry name" value="Shikimate_kinase"/>
    <property type="match status" value="1"/>
</dbReference>
<keyword evidence="7 11" id="KW-0418">Kinase</keyword>
<evidence type="ECO:0000256" key="7">
    <source>
        <dbReference type="ARBA" id="ARBA00022777"/>
    </source>
</evidence>
<comment type="pathway">
    <text evidence="1 11">Metabolic intermediate biosynthesis; chorismate biosynthesis; chorismate from D-erythrose 4-phosphate and phosphoenolpyruvate: step 5/7.</text>
</comment>
<dbReference type="UniPathway" id="UPA00053">
    <property type="reaction ID" value="UER00088"/>
</dbReference>
<feature type="binding site" evidence="11">
    <location>
        <position position="134"/>
    </location>
    <ligand>
        <name>substrate</name>
    </ligand>
</feature>
<dbReference type="GO" id="GO:0005524">
    <property type="term" value="F:ATP binding"/>
    <property type="evidence" value="ECO:0007669"/>
    <property type="project" value="UniProtKB-UniRule"/>
</dbReference>
<comment type="cofactor">
    <cofactor evidence="11">
        <name>Mg(2+)</name>
        <dbReference type="ChEBI" id="CHEBI:18420"/>
    </cofactor>
    <text evidence="11">Binds 1 Mg(2+) ion per subunit.</text>
</comment>
<dbReference type="GO" id="GO:0004765">
    <property type="term" value="F:shikimate kinase activity"/>
    <property type="evidence" value="ECO:0007669"/>
    <property type="project" value="UniProtKB-UniRule"/>
</dbReference>
<keyword evidence="9 11" id="KW-0057">Aromatic amino acid biosynthesis</keyword>
<evidence type="ECO:0000256" key="5">
    <source>
        <dbReference type="ARBA" id="ARBA00022679"/>
    </source>
</evidence>
<reference evidence="12 13" key="1">
    <citation type="submission" date="2018-06" db="EMBL/GenBank/DDBJ databases">
        <authorList>
            <consortium name="Pathogen Informatics"/>
            <person name="Doyle S."/>
        </authorList>
    </citation>
    <scope>NUCLEOTIDE SEQUENCE [LARGE SCALE GENOMIC DNA]</scope>
    <source>
        <strain evidence="12 13">NCTC4670</strain>
    </source>
</reference>
<evidence type="ECO:0000256" key="9">
    <source>
        <dbReference type="ARBA" id="ARBA00023141"/>
    </source>
</evidence>
<keyword evidence="11" id="KW-0460">Magnesium</keyword>
<dbReference type="EMBL" id="UHFG01000004">
    <property type="protein sequence ID" value="SUN49954.1"/>
    <property type="molecule type" value="Genomic_DNA"/>
</dbReference>
<dbReference type="Gene3D" id="3.40.50.300">
    <property type="entry name" value="P-loop containing nucleotide triphosphate hydrolases"/>
    <property type="match status" value="1"/>
</dbReference>
<keyword evidence="6 11" id="KW-0547">Nucleotide-binding</keyword>
<evidence type="ECO:0000256" key="11">
    <source>
        <dbReference type="HAMAP-Rule" id="MF_00109"/>
    </source>
</evidence>
<feature type="binding site" evidence="11">
    <location>
        <position position="116"/>
    </location>
    <ligand>
        <name>ATP</name>
        <dbReference type="ChEBI" id="CHEBI:30616"/>
    </ligand>
</feature>
<dbReference type="GO" id="GO:0005829">
    <property type="term" value="C:cytosol"/>
    <property type="evidence" value="ECO:0007669"/>
    <property type="project" value="TreeGrafter"/>
</dbReference>
<dbReference type="InterPro" id="IPR000623">
    <property type="entry name" value="Shikimate_kinase/TSH1"/>
</dbReference>
<dbReference type="GO" id="GO:0009073">
    <property type="term" value="P:aromatic amino acid family biosynthetic process"/>
    <property type="evidence" value="ECO:0007669"/>
    <property type="project" value="UniProtKB-KW"/>
</dbReference>
<dbReference type="InterPro" id="IPR031322">
    <property type="entry name" value="Shikimate/glucono_kinase"/>
</dbReference>
<keyword evidence="4 11" id="KW-0028">Amino-acid biosynthesis</keyword>
<evidence type="ECO:0000256" key="4">
    <source>
        <dbReference type="ARBA" id="ARBA00022605"/>
    </source>
</evidence>
<feature type="binding site" evidence="11">
    <location>
        <begin position="10"/>
        <end position="15"/>
    </location>
    <ligand>
        <name>ATP</name>
        <dbReference type="ChEBI" id="CHEBI:30616"/>
    </ligand>
</feature>
<feature type="binding site" evidence="11">
    <location>
        <position position="75"/>
    </location>
    <ligand>
        <name>substrate</name>
    </ligand>
</feature>
<keyword evidence="11" id="KW-0479">Metal-binding</keyword>
<protein>
    <recommendedName>
        <fullName evidence="3 11">Shikimate kinase</fullName>
        <shortName evidence="11">SK</shortName>
        <ecNumber evidence="3 11">2.7.1.71</ecNumber>
    </recommendedName>
</protein>
<evidence type="ECO:0000256" key="3">
    <source>
        <dbReference type="ARBA" id="ARBA00012154"/>
    </source>
</evidence>
<gene>
    <name evidence="11 12" type="primary">aroK</name>
    <name evidence="12" type="ORF">NCTC4670_01136</name>
</gene>
<feature type="binding site" evidence="11">
    <location>
        <position position="52"/>
    </location>
    <ligand>
        <name>substrate</name>
    </ligand>
</feature>
<comment type="similarity">
    <text evidence="2 11">Belongs to the shikimate kinase family.</text>
</comment>
<name>A0A380JV57_STRDY</name>
<evidence type="ECO:0000256" key="1">
    <source>
        <dbReference type="ARBA" id="ARBA00004842"/>
    </source>
</evidence>
<dbReference type="PROSITE" id="PS01128">
    <property type="entry name" value="SHIKIMATE_KINASE"/>
    <property type="match status" value="1"/>
</dbReference>
<keyword evidence="11" id="KW-0963">Cytoplasm</keyword>
<evidence type="ECO:0000313" key="13">
    <source>
        <dbReference type="Proteomes" id="UP000254797"/>
    </source>
</evidence>
<evidence type="ECO:0000256" key="6">
    <source>
        <dbReference type="ARBA" id="ARBA00022741"/>
    </source>
</evidence>
<feature type="binding site" evidence="11">
    <location>
        <position position="28"/>
    </location>
    <ligand>
        <name>substrate</name>
    </ligand>
</feature>
<organism evidence="12 13">
    <name type="scientific">Streptococcus dysgalactiae subsp. dysgalactiae</name>
    <dbReference type="NCBI Taxonomy" id="99822"/>
    <lineage>
        <taxon>Bacteria</taxon>
        <taxon>Bacillati</taxon>
        <taxon>Bacillota</taxon>
        <taxon>Bacilli</taxon>
        <taxon>Lactobacillales</taxon>
        <taxon>Streptococcaceae</taxon>
        <taxon>Streptococcus</taxon>
    </lineage>
</organism>
<keyword evidence="5 11" id="KW-0808">Transferase</keyword>
<comment type="subunit">
    <text evidence="11">Monomer.</text>
</comment>
<dbReference type="GO" id="GO:0000287">
    <property type="term" value="F:magnesium ion binding"/>
    <property type="evidence" value="ECO:0007669"/>
    <property type="project" value="UniProtKB-UniRule"/>
</dbReference>
<dbReference type="PANTHER" id="PTHR21087">
    <property type="entry name" value="SHIKIMATE KINASE"/>
    <property type="match status" value="1"/>
</dbReference>
<comment type="catalytic activity">
    <reaction evidence="10 11">
        <text>shikimate + ATP = 3-phosphoshikimate + ADP + H(+)</text>
        <dbReference type="Rhea" id="RHEA:13121"/>
        <dbReference type="ChEBI" id="CHEBI:15378"/>
        <dbReference type="ChEBI" id="CHEBI:30616"/>
        <dbReference type="ChEBI" id="CHEBI:36208"/>
        <dbReference type="ChEBI" id="CHEBI:145989"/>
        <dbReference type="ChEBI" id="CHEBI:456216"/>
        <dbReference type="EC" id="2.7.1.71"/>
    </reaction>
</comment>
<dbReference type="InterPro" id="IPR023000">
    <property type="entry name" value="Shikimate_kinase_CS"/>
</dbReference>
<dbReference type="PANTHER" id="PTHR21087:SF16">
    <property type="entry name" value="SHIKIMATE KINASE 1, CHLOROPLASTIC"/>
    <property type="match status" value="1"/>
</dbReference>
<proteinExistence type="inferred from homology"/>
<dbReference type="PRINTS" id="PR01100">
    <property type="entry name" value="SHIKIMTKNASE"/>
</dbReference>
<feature type="binding site" evidence="11">
    <location>
        <position position="151"/>
    </location>
    <ligand>
        <name>ATP</name>
        <dbReference type="ChEBI" id="CHEBI:30616"/>
    </ligand>
</feature>
<dbReference type="RefSeq" id="WP_003051415.1">
    <property type="nucleotide sequence ID" value="NZ_JAIEZU010000005.1"/>
</dbReference>
<dbReference type="GO" id="GO:0009423">
    <property type="term" value="P:chorismate biosynthetic process"/>
    <property type="evidence" value="ECO:0007669"/>
    <property type="project" value="UniProtKB-UniRule"/>
</dbReference>
<dbReference type="SUPFAM" id="SSF52540">
    <property type="entry name" value="P-loop containing nucleoside triphosphate hydrolases"/>
    <property type="match status" value="1"/>
</dbReference>
<evidence type="ECO:0000256" key="10">
    <source>
        <dbReference type="ARBA" id="ARBA00048567"/>
    </source>
</evidence>
<keyword evidence="8 11" id="KW-0067">ATP-binding</keyword>
<evidence type="ECO:0000313" key="12">
    <source>
        <dbReference type="EMBL" id="SUN49954.1"/>
    </source>
</evidence>
<dbReference type="Pfam" id="PF01202">
    <property type="entry name" value="SKI"/>
    <property type="match status" value="1"/>
</dbReference>
<comment type="subcellular location">
    <subcellularLocation>
        <location evidence="11">Cytoplasm</location>
    </subcellularLocation>
</comment>
<feature type="binding site" evidence="11">
    <location>
        <position position="14"/>
    </location>
    <ligand>
        <name>Mg(2+)</name>
        <dbReference type="ChEBI" id="CHEBI:18420"/>
    </ligand>
</feature>
<dbReference type="AlphaFoldDB" id="A0A380JV57"/>
<sequence length="163" mass="18425">MTKVLLGFMGVGKSTVSKELDQNYRDMDAIIEERVGMPIASFFDQYGETAFRSIESQVLADLLSEPDNLVIATGGGVVLSKENRRLLAANRHQNILLVASFEVLYQRLQEDTETQRPLFSKHSKEAFYHLYQKRMVLYEGLADLVITVDHRTPAEIAGIIKAY</sequence>
<dbReference type="Proteomes" id="UP000254797">
    <property type="component" value="Unassembled WGS sequence"/>
</dbReference>
<evidence type="ECO:0000256" key="8">
    <source>
        <dbReference type="ARBA" id="ARBA00022840"/>
    </source>
</evidence>
<evidence type="ECO:0000256" key="2">
    <source>
        <dbReference type="ARBA" id="ARBA00006997"/>
    </source>
</evidence>
<dbReference type="GO" id="GO:0008652">
    <property type="term" value="P:amino acid biosynthetic process"/>
    <property type="evidence" value="ECO:0007669"/>
    <property type="project" value="UniProtKB-KW"/>
</dbReference>
<comment type="function">
    <text evidence="11">Catalyzes the specific phosphorylation of the 3-hydroxyl group of shikimic acid using ATP as a cosubstrate.</text>
</comment>
<dbReference type="InterPro" id="IPR027417">
    <property type="entry name" value="P-loop_NTPase"/>
</dbReference>
<dbReference type="EC" id="2.7.1.71" evidence="3 11"/>
<accession>A0A380JV57</accession>
<dbReference type="CDD" id="cd00464">
    <property type="entry name" value="SK"/>
    <property type="match status" value="1"/>
</dbReference>